<dbReference type="Gene3D" id="2.40.50.320">
    <property type="entry name" value="Copper binding periplasmic protein CusF"/>
    <property type="match status" value="1"/>
</dbReference>
<dbReference type="Pfam" id="PF11604">
    <property type="entry name" value="CusF_Ec"/>
    <property type="match status" value="1"/>
</dbReference>
<name>A0A4Q1C8E3_9BACT</name>
<feature type="signal peptide" evidence="1">
    <location>
        <begin position="1"/>
        <end position="19"/>
    </location>
</feature>
<feature type="chain" id="PRO_5020443546" evidence="1">
    <location>
        <begin position="20"/>
        <end position="130"/>
    </location>
</feature>
<gene>
    <name evidence="2" type="ORF">ESB00_04250</name>
</gene>
<reference evidence="2 3" key="1">
    <citation type="submission" date="2019-01" db="EMBL/GenBank/DDBJ databases">
        <title>Lacunisphaera sp. strain TWA-58.</title>
        <authorList>
            <person name="Chen W.-M."/>
        </authorList>
    </citation>
    <scope>NUCLEOTIDE SEQUENCE [LARGE SCALE GENOMIC DNA]</scope>
    <source>
        <strain evidence="2 3">TWA-58</strain>
    </source>
</reference>
<evidence type="ECO:0000256" key="1">
    <source>
        <dbReference type="SAM" id="SignalP"/>
    </source>
</evidence>
<dbReference type="RefSeq" id="WP_129046482.1">
    <property type="nucleotide sequence ID" value="NZ_SDHX01000001.1"/>
</dbReference>
<comment type="caution">
    <text evidence="2">The sequence shown here is derived from an EMBL/GenBank/DDBJ whole genome shotgun (WGS) entry which is preliminary data.</text>
</comment>
<dbReference type="EMBL" id="SDHX01000001">
    <property type="protein sequence ID" value="RXK55116.1"/>
    <property type="molecule type" value="Genomic_DNA"/>
</dbReference>
<keyword evidence="3" id="KW-1185">Reference proteome</keyword>
<dbReference type="Proteomes" id="UP000290218">
    <property type="component" value="Unassembled WGS sequence"/>
</dbReference>
<organism evidence="2 3">
    <name type="scientific">Oleiharenicola lentus</name>
    <dbReference type="NCBI Taxonomy" id="2508720"/>
    <lineage>
        <taxon>Bacteria</taxon>
        <taxon>Pseudomonadati</taxon>
        <taxon>Verrucomicrobiota</taxon>
        <taxon>Opitutia</taxon>
        <taxon>Opitutales</taxon>
        <taxon>Opitutaceae</taxon>
        <taxon>Oleiharenicola</taxon>
    </lineage>
</organism>
<proteinExistence type="predicted"/>
<sequence>MKTVRLILALLAIPAALFAGEKSDDKAKNCGCGCCKGKKTCCCNTEASADDAKPEQAKRYPLKGVIVDILAEKSALLVKHEEIPGYMMAMTMLFQVDAATLKAAVKGQAITGTLVEKTDGFWLEDMKPAK</sequence>
<keyword evidence="1" id="KW-0732">Signal</keyword>
<dbReference type="AlphaFoldDB" id="A0A4Q1C8E3"/>
<evidence type="ECO:0000313" key="2">
    <source>
        <dbReference type="EMBL" id="RXK55116.1"/>
    </source>
</evidence>
<dbReference type="InterPro" id="IPR021647">
    <property type="entry name" value="CusF_Ec"/>
</dbReference>
<protein>
    <submittedName>
        <fullName evidence="2">Copper-binding protein</fullName>
    </submittedName>
</protein>
<dbReference type="OrthoDB" id="199736at2"/>
<dbReference type="InterPro" id="IPR042230">
    <property type="entry name" value="CusF_sf"/>
</dbReference>
<evidence type="ECO:0000313" key="3">
    <source>
        <dbReference type="Proteomes" id="UP000290218"/>
    </source>
</evidence>
<accession>A0A4Q1C8E3</accession>